<evidence type="ECO:0000313" key="2">
    <source>
        <dbReference type="EMBL" id="KDR70584.1"/>
    </source>
</evidence>
<dbReference type="EMBL" id="KL142396">
    <property type="protein sequence ID" value="KDR70584.1"/>
    <property type="molecule type" value="Genomic_DNA"/>
</dbReference>
<proteinExistence type="predicted"/>
<feature type="region of interest" description="Disordered" evidence="1">
    <location>
        <begin position="218"/>
        <end position="261"/>
    </location>
</feature>
<gene>
    <name evidence="2" type="ORF">GALMADRAFT_144488</name>
</gene>
<dbReference type="AlphaFoldDB" id="A0A067SSC9"/>
<dbReference type="HOGENOM" id="CLU_474097_0_0_1"/>
<dbReference type="Proteomes" id="UP000027222">
    <property type="component" value="Unassembled WGS sequence"/>
</dbReference>
<evidence type="ECO:0000256" key="1">
    <source>
        <dbReference type="SAM" id="MobiDB-lite"/>
    </source>
</evidence>
<reference evidence="3" key="1">
    <citation type="journal article" date="2014" name="Proc. Natl. Acad. Sci. U.S.A.">
        <title>Extensive sampling of basidiomycete genomes demonstrates inadequacy of the white-rot/brown-rot paradigm for wood decay fungi.</title>
        <authorList>
            <person name="Riley R."/>
            <person name="Salamov A.A."/>
            <person name="Brown D.W."/>
            <person name="Nagy L.G."/>
            <person name="Floudas D."/>
            <person name="Held B.W."/>
            <person name="Levasseur A."/>
            <person name="Lombard V."/>
            <person name="Morin E."/>
            <person name="Otillar R."/>
            <person name="Lindquist E.A."/>
            <person name="Sun H."/>
            <person name="LaButti K.M."/>
            <person name="Schmutz J."/>
            <person name="Jabbour D."/>
            <person name="Luo H."/>
            <person name="Baker S.E."/>
            <person name="Pisabarro A.G."/>
            <person name="Walton J.D."/>
            <person name="Blanchette R.A."/>
            <person name="Henrissat B."/>
            <person name="Martin F."/>
            <person name="Cullen D."/>
            <person name="Hibbett D.S."/>
            <person name="Grigoriev I.V."/>
        </authorList>
    </citation>
    <scope>NUCLEOTIDE SEQUENCE [LARGE SCALE GENOMIC DNA]</scope>
    <source>
        <strain evidence="3">CBS 339.88</strain>
    </source>
</reference>
<evidence type="ECO:0000313" key="3">
    <source>
        <dbReference type="Proteomes" id="UP000027222"/>
    </source>
</evidence>
<keyword evidence="3" id="KW-1185">Reference proteome</keyword>
<protein>
    <submittedName>
        <fullName evidence="2">Uncharacterized protein</fullName>
    </submittedName>
</protein>
<feature type="compositionally biased region" description="Low complexity" evidence="1">
    <location>
        <begin position="218"/>
        <end position="227"/>
    </location>
</feature>
<sequence length="575" mass="62345">MHLTIWIQMVTRTPSSVPLLLLRDVGRLMIVRPALLFAGCLRPQQPSSPASASASTQPTQTQDHVINLLRRRRSPRFCLSGSSAMRCPTPIYQRIHREGQKVSASSATGRHFETRSGYNVDVLDLDVLGCAVIRNLITPSHGACVSKMALKAVCEKWETSAWGRGQCSKFCLPGSSVLWTAAKNDGPGREEADKAAALELLPPRFAPDAAVLLVSPATSFPSPSSTPQRRDEGAALPAPLDLLPITTSSTGNSRERCPAEEGWRRHGIVDLKELPPHAILTTSSSTGNSRDHCSSHRGGSCLPALSASPSPHGPFVTPLCSPRRSGEVNLDVALSIHGLSYDEEARKEALGVRRQSRREIGATQAAATTVQTDLRFVRVYEQPGTLGVVLTTVSLVVEMAVETLREGERRLLELHSNTLAFVLSWKETSIRRLKIVETVVGGGRELYSNVLAFVLSWKEKGIERVDTAVHADTGRSCGQNVGGNVAGVASQLLEGEGLSVQARVDNLKVKTMRKGTEGKRRQSAGPEAVETTVRLRAIGLVVENIVGAALQPLGFVFFARAYNDWKWSSKWRRGS</sequence>
<feature type="region of interest" description="Disordered" evidence="1">
    <location>
        <begin position="279"/>
        <end position="298"/>
    </location>
</feature>
<feature type="compositionally biased region" description="Low complexity" evidence="1">
    <location>
        <begin position="234"/>
        <end position="244"/>
    </location>
</feature>
<organism evidence="2 3">
    <name type="scientific">Galerina marginata (strain CBS 339.88)</name>
    <dbReference type="NCBI Taxonomy" id="685588"/>
    <lineage>
        <taxon>Eukaryota</taxon>
        <taxon>Fungi</taxon>
        <taxon>Dikarya</taxon>
        <taxon>Basidiomycota</taxon>
        <taxon>Agaricomycotina</taxon>
        <taxon>Agaricomycetes</taxon>
        <taxon>Agaricomycetidae</taxon>
        <taxon>Agaricales</taxon>
        <taxon>Agaricineae</taxon>
        <taxon>Strophariaceae</taxon>
        <taxon>Galerina</taxon>
    </lineage>
</organism>
<name>A0A067SSC9_GALM3</name>
<accession>A0A067SSC9</accession>